<dbReference type="PANTHER" id="PTHR47027:SF26">
    <property type="entry name" value="REVERSE TRANSCRIPTASE DOMAIN-CONTAINING PROTEIN"/>
    <property type="match status" value="1"/>
</dbReference>
<proteinExistence type="predicted"/>
<dbReference type="Proteomes" id="UP000275846">
    <property type="component" value="Unassembled WGS sequence"/>
</dbReference>
<dbReference type="WBParaSite" id="SSLN_0001278601-mRNA-1">
    <property type="protein sequence ID" value="SSLN_0001278601-mRNA-1"/>
    <property type="gene ID" value="SSLN_0001278601"/>
</dbReference>
<dbReference type="PANTHER" id="PTHR47027">
    <property type="entry name" value="REVERSE TRANSCRIPTASE DOMAIN-CONTAINING PROTEIN"/>
    <property type="match status" value="1"/>
</dbReference>
<sequence length="122" mass="13686">MRGHLFADDCALKTTTEGYTQKSMDYFAKACDNFGLTLNTEKTVVMHQPPPNTVYIALIINVNGAKPRAVDMFTYLNSASSHCTKIDNKFEHRIAKASQALDHLQNIIWNRNGLHLSTKLST</sequence>
<keyword evidence="3" id="KW-1185">Reference proteome</keyword>
<protein>
    <submittedName>
        <fullName evidence="4">Reverse transcriptase domain-containing protein</fullName>
    </submittedName>
</protein>
<accession>A0A183T777</accession>
<gene>
    <name evidence="2" type="ORF">SSLN_LOCUS12327</name>
</gene>
<evidence type="ECO:0000313" key="4">
    <source>
        <dbReference type="WBParaSite" id="SSLN_0001278601-mRNA-1"/>
    </source>
</evidence>
<dbReference type="InterPro" id="IPR000477">
    <property type="entry name" value="RT_dom"/>
</dbReference>
<organism evidence="4">
    <name type="scientific">Schistocephalus solidus</name>
    <name type="common">Tapeworm</name>
    <dbReference type="NCBI Taxonomy" id="70667"/>
    <lineage>
        <taxon>Eukaryota</taxon>
        <taxon>Metazoa</taxon>
        <taxon>Spiralia</taxon>
        <taxon>Lophotrochozoa</taxon>
        <taxon>Platyhelminthes</taxon>
        <taxon>Cestoda</taxon>
        <taxon>Eucestoda</taxon>
        <taxon>Diphyllobothriidea</taxon>
        <taxon>Diphyllobothriidae</taxon>
        <taxon>Schistocephalus</taxon>
    </lineage>
</organism>
<name>A0A183T777_SCHSO</name>
<reference evidence="2 3" key="2">
    <citation type="submission" date="2018-11" db="EMBL/GenBank/DDBJ databases">
        <authorList>
            <consortium name="Pathogen Informatics"/>
        </authorList>
    </citation>
    <scope>NUCLEOTIDE SEQUENCE [LARGE SCALE GENOMIC DNA]</scope>
    <source>
        <strain evidence="2 3">NST_G2</strain>
    </source>
</reference>
<evidence type="ECO:0000259" key="1">
    <source>
        <dbReference type="PROSITE" id="PS50878"/>
    </source>
</evidence>
<dbReference type="AlphaFoldDB" id="A0A183T777"/>
<dbReference type="PROSITE" id="PS50878">
    <property type="entry name" value="RT_POL"/>
    <property type="match status" value="1"/>
</dbReference>
<evidence type="ECO:0000313" key="3">
    <source>
        <dbReference type="Proteomes" id="UP000275846"/>
    </source>
</evidence>
<feature type="domain" description="Reverse transcriptase" evidence="1">
    <location>
        <begin position="1"/>
        <end position="60"/>
    </location>
</feature>
<dbReference type="EMBL" id="UYSU01037186">
    <property type="protein sequence ID" value="VDL98712.1"/>
    <property type="molecule type" value="Genomic_DNA"/>
</dbReference>
<dbReference type="OrthoDB" id="6263895at2759"/>
<reference evidence="4" key="1">
    <citation type="submission" date="2016-06" db="UniProtKB">
        <authorList>
            <consortium name="WormBaseParasite"/>
        </authorList>
    </citation>
    <scope>IDENTIFICATION</scope>
</reference>
<evidence type="ECO:0000313" key="2">
    <source>
        <dbReference type="EMBL" id="VDL98712.1"/>
    </source>
</evidence>